<evidence type="ECO:0000256" key="1">
    <source>
        <dbReference type="SAM" id="Phobius"/>
    </source>
</evidence>
<feature type="transmembrane region" description="Helical" evidence="1">
    <location>
        <begin position="63"/>
        <end position="83"/>
    </location>
</feature>
<keyword evidence="1" id="KW-0472">Membrane</keyword>
<dbReference type="AlphaFoldDB" id="A0A450WET0"/>
<gene>
    <name evidence="2" type="ORF">BECKLPF1236B_GA0070989_107917</name>
</gene>
<reference evidence="2" key="1">
    <citation type="submission" date="2019-02" db="EMBL/GenBank/DDBJ databases">
        <authorList>
            <person name="Gruber-Vodicka R. H."/>
            <person name="Seah K. B. B."/>
        </authorList>
    </citation>
    <scope>NUCLEOTIDE SEQUENCE</scope>
    <source>
        <strain evidence="2">BECK_S313</strain>
    </source>
</reference>
<dbReference type="EMBL" id="CAADFK010000079">
    <property type="protein sequence ID" value="VFK15524.1"/>
    <property type="molecule type" value="Genomic_DNA"/>
</dbReference>
<keyword evidence="1" id="KW-1133">Transmembrane helix</keyword>
<sequence>MLAITFDTQEYVESLTGAGVPEPQAKAHGKALRSVMASQELATKADIRELKAENAIIRGELSVFRWLFGLLIGLNFAILFKLFL</sequence>
<evidence type="ECO:0000313" key="2">
    <source>
        <dbReference type="EMBL" id="VFK15524.1"/>
    </source>
</evidence>
<organism evidence="2">
    <name type="scientific">Candidatus Kentrum sp. LPFa</name>
    <dbReference type="NCBI Taxonomy" id="2126335"/>
    <lineage>
        <taxon>Bacteria</taxon>
        <taxon>Pseudomonadati</taxon>
        <taxon>Pseudomonadota</taxon>
        <taxon>Gammaproteobacteria</taxon>
        <taxon>Candidatus Kentrum</taxon>
    </lineage>
</organism>
<accession>A0A450WET0</accession>
<name>A0A450WET0_9GAMM</name>
<proteinExistence type="predicted"/>
<protein>
    <submittedName>
        <fullName evidence="2">Uncharacterized protein</fullName>
    </submittedName>
</protein>
<keyword evidence="1" id="KW-0812">Transmembrane</keyword>